<dbReference type="SUPFAM" id="SSF46955">
    <property type="entry name" value="Putative DNA-binding domain"/>
    <property type="match status" value="1"/>
</dbReference>
<accession>A0A369AYV0</accession>
<dbReference type="RefSeq" id="WP_114289481.1">
    <property type="nucleotide sequence ID" value="NZ_CP081459.1"/>
</dbReference>
<dbReference type="GO" id="GO:0003700">
    <property type="term" value="F:DNA-binding transcription factor activity"/>
    <property type="evidence" value="ECO:0007669"/>
    <property type="project" value="InterPro"/>
</dbReference>
<evidence type="ECO:0000256" key="1">
    <source>
        <dbReference type="ARBA" id="ARBA00023125"/>
    </source>
</evidence>
<dbReference type="PANTHER" id="PTHR30204">
    <property type="entry name" value="REDOX-CYCLING DRUG-SENSING TRANSCRIPTIONAL ACTIVATOR SOXR"/>
    <property type="match status" value="1"/>
</dbReference>
<dbReference type="InterPro" id="IPR011256">
    <property type="entry name" value="Reg_factor_effector_dom_sf"/>
</dbReference>
<reference evidence="2 3" key="1">
    <citation type="submission" date="2017-05" db="EMBL/GenBank/DDBJ databases">
        <title>Vagococcus spp. assemblies.</title>
        <authorList>
            <person name="Gulvik C.A."/>
        </authorList>
    </citation>
    <scope>NUCLEOTIDE SEQUENCE [LARGE SCALE GENOMIC DNA]</scope>
    <source>
        <strain evidence="2 3">NCFB 2497</strain>
    </source>
</reference>
<dbReference type="Gene3D" id="3.20.80.10">
    <property type="entry name" value="Regulatory factor, effector binding domain"/>
    <property type="match status" value="1"/>
</dbReference>
<dbReference type="PANTHER" id="PTHR30204:SF96">
    <property type="entry name" value="CHROMOSOME-ANCHORING PROTEIN RACA"/>
    <property type="match status" value="1"/>
</dbReference>
<gene>
    <name evidence="2" type="ORF">CBF32_06115</name>
</gene>
<dbReference type="InterPro" id="IPR000551">
    <property type="entry name" value="MerR-type_HTH_dom"/>
</dbReference>
<keyword evidence="1" id="KW-0238">DNA-binding</keyword>
<organism evidence="2 3">
    <name type="scientific">Vagococcus fluvialis</name>
    <dbReference type="NCBI Taxonomy" id="2738"/>
    <lineage>
        <taxon>Bacteria</taxon>
        <taxon>Bacillati</taxon>
        <taxon>Bacillota</taxon>
        <taxon>Bacilli</taxon>
        <taxon>Lactobacillales</taxon>
        <taxon>Enterococcaceae</taxon>
        <taxon>Vagococcus</taxon>
    </lineage>
</organism>
<evidence type="ECO:0000313" key="3">
    <source>
        <dbReference type="Proteomes" id="UP000288197"/>
    </source>
</evidence>
<dbReference type="OrthoDB" id="9814833at2"/>
<dbReference type="GeneID" id="63146222"/>
<protein>
    <submittedName>
        <fullName evidence="2">Uncharacterized protein</fullName>
    </submittedName>
</protein>
<dbReference type="SMART" id="SM00422">
    <property type="entry name" value="HTH_MERR"/>
    <property type="match status" value="1"/>
</dbReference>
<name>A0A369AYV0_9ENTE</name>
<dbReference type="Proteomes" id="UP000288197">
    <property type="component" value="Unassembled WGS sequence"/>
</dbReference>
<evidence type="ECO:0000313" key="2">
    <source>
        <dbReference type="EMBL" id="RSU02839.1"/>
    </source>
</evidence>
<dbReference type="Pfam" id="PF13411">
    <property type="entry name" value="MerR_1"/>
    <property type="match status" value="1"/>
</dbReference>
<proteinExistence type="predicted"/>
<keyword evidence="3" id="KW-1185">Reference proteome</keyword>
<dbReference type="Pfam" id="PF06445">
    <property type="entry name" value="GyrI-like"/>
    <property type="match status" value="1"/>
</dbReference>
<dbReference type="GO" id="GO:0003677">
    <property type="term" value="F:DNA binding"/>
    <property type="evidence" value="ECO:0007669"/>
    <property type="project" value="UniProtKB-KW"/>
</dbReference>
<dbReference type="InterPro" id="IPR029442">
    <property type="entry name" value="GyrI-like"/>
</dbReference>
<dbReference type="SUPFAM" id="SSF55136">
    <property type="entry name" value="Probable bacterial effector-binding domain"/>
    <property type="match status" value="1"/>
</dbReference>
<dbReference type="Gene3D" id="1.10.1660.10">
    <property type="match status" value="1"/>
</dbReference>
<dbReference type="InterPro" id="IPR009061">
    <property type="entry name" value="DNA-bd_dom_put_sf"/>
</dbReference>
<dbReference type="AlphaFoldDB" id="A0A369AYV0"/>
<sequence>MTHVGVEMCLKDKLAPKAAEEYCQLCKRQLFTIGQVSRECHISKKALRFYEEIGVVIPDRICPVNGYRYYTRDTMNLIPVIKYYKQIGFKLQEIQGVQNNKTYFYHEQNFISKLDELTIEKQRIVDCHTAINDWYSLLREASMVIKNNLTHINIKFLPPTQYYYLEQPFNYEYQESVINIPWVNYLEKNNCEITGPVILNFSSFQEKMAGTITHARIIQQPVGQPRDAIPCQEIDHTMYASLYHIGDPKYITDKYQMIQKWADENDYTLDEGCFERYVVDYWSTTNIDDFVTEILVPLQKK</sequence>
<dbReference type="InterPro" id="IPR047057">
    <property type="entry name" value="MerR_fam"/>
</dbReference>
<dbReference type="EMBL" id="NGJX01000004">
    <property type="protein sequence ID" value="RSU02839.1"/>
    <property type="molecule type" value="Genomic_DNA"/>
</dbReference>
<comment type="caution">
    <text evidence="2">The sequence shown here is derived from an EMBL/GenBank/DDBJ whole genome shotgun (WGS) entry which is preliminary data.</text>
</comment>
<dbReference type="PROSITE" id="PS50937">
    <property type="entry name" value="HTH_MERR_2"/>
    <property type="match status" value="1"/>
</dbReference>